<sequence length="543" mass="58237">MGNCLGTTSISSSNRAAAAPAALPIDTLFKFPSPPPTLPPGGGFATGEIDLGGLQLRQVTSFHKIWTAPGDLGATFLEPSDIPDGFSMLGCYAQPNNQPLFGWVLVAKTNAADQSGEILKQPTDYTLVISANDDPNSAHFWLPTPPDGFRAVGLVVTASPEKPPLDKLRCVRSDFTDEAESESLIWGDATGNVNVYGLRPKARGSNAKSVSVGTFTVQSNAVALSCLFNKSSVLSAMPNQAQIEAVFRSYAPYIYFHPDETYLPSSVNWYFSNGVLLYKKGEESKPVRVEPDGSNLPQGGSNDGSYWLDLPVEPDASIVKKGDLQSAEAYLHVKPVLGGSGTDIQVWVFYPFNGPATAKVGVVERIPLGRIGAHVGDWEHVTLRISNFDGILRRVYFAEHSGGRWVDASRLEFDGGGGNRFVGYSSLNGHATYAAAGVVMQGGGSAGIRNDTAKSAMVMDTGARFAVVAAAGVEEPPWLNYYRKWGPTRSYDSVGEVKRLERLVPESLKGQLDKVVKALPAELFGEDGPTGPKMKNNWDGDEK</sequence>
<reference evidence="2 3" key="1">
    <citation type="submission" date="2024-06" db="EMBL/GenBank/DDBJ databases">
        <title>A chromosome level genome sequence of Diviner's sage (Salvia divinorum).</title>
        <authorList>
            <person name="Ford S.A."/>
            <person name="Ro D.-K."/>
            <person name="Ness R.W."/>
            <person name="Phillips M.A."/>
        </authorList>
    </citation>
    <scope>NUCLEOTIDE SEQUENCE [LARGE SCALE GENOMIC DNA]</scope>
    <source>
        <strain evidence="2">SAF-2024a</strain>
        <tissue evidence="2">Leaf</tissue>
    </source>
</reference>
<evidence type="ECO:0000313" key="2">
    <source>
        <dbReference type="EMBL" id="KAL1552684.1"/>
    </source>
</evidence>
<dbReference type="PANTHER" id="PTHR48152:SF3">
    <property type="entry name" value="DUF946 FAMILY PROTEIN (DUF946)"/>
    <property type="match status" value="1"/>
</dbReference>
<dbReference type="AlphaFoldDB" id="A0ABD1HC61"/>
<evidence type="ECO:0000256" key="1">
    <source>
        <dbReference type="SAM" id="MobiDB-lite"/>
    </source>
</evidence>
<accession>A0ABD1HC61</accession>
<proteinExistence type="predicted"/>
<dbReference type="PANTHER" id="PTHR48152">
    <property type="entry name" value="F1C9.34 PROTEIN"/>
    <property type="match status" value="1"/>
</dbReference>
<feature type="region of interest" description="Disordered" evidence="1">
    <location>
        <begin position="523"/>
        <end position="543"/>
    </location>
</feature>
<evidence type="ECO:0000313" key="3">
    <source>
        <dbReference type="Proteomes" id="UP001567538"/>
    </source>
</evidence>
<dbReference type="Pfam" id="PF06101">
    <property type="entry name" value="Vps62"/>
    <property type="match status" value="1"/>
</dbReference>
<comment type="caution">
    <text evidence="2">The sequence shown here is derived from an EMBL/GenBank/DDBJ whole genome shotgun (WGS) entry which is preliminary data.</text>
</comment>
<gene>
    <name evidence="2" type="ORF">AAHA92_13453</name>
</gene>
<name>A0ABD1HC61_SALDI</name>
<dbReference type="InterPro" id="IPR009291">
    <property type="entry name" value="Vps62"/>
</dbReference>
<dbReference type="EMBL" id="JBEAFC010000006">
    <property type="protein sequence ID" value="KAL1552684.1"/>
    <property type="molecule type" value="Genomic_DNA"/>
</dbReference>
<dbReference type="Proteomes" id="UP001567538">
    <property type="component" value="Unassembled WGS sequence"/>
</dbReference>
<organism evidence="2 3">
    <name type="scientific">Salvia divinorum</name>
    <name type="common">Maria pastora</name>
    <name type="synonym">Diviner's sage</name>
    <dbReference type="NCBI Taxonomy" id="28513"/>
    <lineage>
        <taxon>Eukaryota</taxon>
        <taxon>Viridiplantae</taxon>
        <taxon>Streptophyta</taxon>
        <taxon>Embryophyta</taxon>
        <taxon>Tracheophyta</taxon>
        <taxon>Spermatophyta</taxon>
        <taxon>Magnoliopsida</taxon>
        <taxon>eudicotyledons</taxon>
        <taxon>Gunneridae</taxon>
        <taxon>Pentapetalae</taxon>
        <taxon>asterids</taxon>
        <taxon>lamiids</taxon>
        <taxon>Lamiales</taxon>
        <taxon>Lamiaceae</taxon>
        <taxon>Nepetoideae</taxon>
        <taxon>Mentheae</taxon>
        <taxon>Salviinae</taxon>
        <taxon>Salvia</taxon>
        <taxon>Salvia subgen. Calosphace</taxon>
    </lineage>
</organism>
<protein>
    <recommendedName>
        <fullName evidence="4">DUF946 domain-containing protein</fullName>
    </recommendedName>
</protein>
<evidence type="ECO:0008006" key="4">
    <source>
        <dbReference type="Google" id="ProtNLM"/>
    </source>
</evidence>
<keyword evidence="3" id="KW-1185">Reference proteome</keyword>